<evidence type="ECO:0000313" key="8">
    <source>
        <dbReference type="Proteomes" id="UP000019763"/>
    </source>
</evidence>
<dbReference type="GO" id="GO:0012505">
    <property type="term" value="C:endomembrane system"/>
    <property type="evidence" value="ECO:0007669"/>
    <property type="project" value="UniProtKB-SubCell"/>
</dbReference>
<dbReference type="OrthoDB" id="9049620at2759"/>
<gene>
    <name evidence="7" type="ORF">GNI_053230</name>
</gene>
<dbReference type="EMBL" id="AFNH02000407">
    <property type="protein sequence ID" value="EZG71251.1"/>
    <property type="molecule type" value="Genomic_DNA"/>
</dbReference>
<keyword evidence="4" id="KW-0472">Membrane</keyword>
<name>A0A023B976_GRENI</name>
<dbReference type="VEuPathDB" id="CryptoDB:GNI_053230"/>
<dbReference type="Pfam" id="PF06803">
    <property type="entry name" value="DUF1232"/>
    <property type="match status" value="1"/>
</dbReference>
<evidence type="ECO:0000256" key="4">
    <source>
        <dbReference type="ARBA" id="ARBA00023136"/>
    </source>
</evidence>
<dbReference type="GeneID" id="22911956"/>
<evidence type="ECO:0000256" key="5">
    <source>
        <dbReference type="SAM" id="MobiDB-lite"/>
    </source>
</evidence>
<feature type="region of interest" description="Disordered" evidence="5">
    <location>
        <begin position="1"/>
        <end position="38"/>
    </location>
</feature>
<proteinExistence type="predicted"/>
<evidence type="ECO:0000256" key="1">
    <source>
        <dbReference type="ARBA" id="ARBA00004127"/>
    </source>
</evidence>
<accession>A0A023B976</accession>
<evidence type="ECO:0000256" key="2">
    <source>
        <dbReference type="ARBA" id="ARBA00022692"/>
    </source>
</evidence>
<evidence type="ECO:0000259" key="6">
    <source>
        <dbReference type="Pfam" id="PF06803"/>
    </source>
</evidence>
<keyword evidence="8" id="KW-1185">Reference proteome</keyword>
<keyword evidence="3" id="KW-1133">Transmembrane helix</keyword>
<comment type="subcellular location">
    <subcellularLocation>
        <location evidence="1">Endomembrane system</location>
        <topology evidence="1">Multi-pass membrane protein</topology>
    </subcellularLocation>
</comment>
<comment type="caution">
    <text evidence="7">The sequence shown here is derived from an EMBL/GenBank/DDBJ whole genome shotgun (WGS) entry which is preliminary data.</text>
</comment>
<dbReference type="RefSeq" id="XP_011129834.1">
    <property type="nucleotide sequence ID" value="XM_011131532.1"/>
</dbReference>
<dbReference type="Proteomes" id="UP000019763">
    <property type="component" value="Unassembled WGS sequence"/>
</dbReference>
<feature type="compositionally biased region" description="Basic and acidic residues" evidence="5">
    <location>
        <begin position="9"/>
        <end position="21"/>
    </location>
</feature>
<dbReference type="AlphaFoldDB" id="A0A023B976"/>
<reference evidence="7" key="1">
    <citation type="submission" date="2013-12" db="EMBL/GenBank/DDBJ databases">
        <authorList>
            <person name="Omoto C.K."/>
            <person name="Sibley D."/>
            <person name="Venepally P."/>
            <person name="Hadjithomas M."/>
            <person name="Karamycheva S."/>
            <person name="Brunk B."/>
            <person name="Roos D."/>
            <person name="Caler E."/>
            <person name="Lorenzi H."/>
        </authorList>
    </citation>
    <scope>NUCLEOTIDE SEQUENCE</scope>
</reference>
<dbReference type="InterPro" id="IPR010652">
    <property type="entry name" value="DUF1232"/>
</dbReference>
<evidence type="ECO:0000256" key="3">
    <source>
        <dbReference type="ARBA" id="ARBA00022989"/>
    </source>
</evidence>
<organism evidence="7 8">
    <name type="scientific">Gregarina niphandrodes</name>
    <name type="common">Septate eugregarine</name>
    <dbReference type="NCBI Taxonomy" id="110365"/>
    <lineage>
        <taxon>Eukaryota</taxon>
        <taxon>Sar</taxon>
        <taxon>Alveolata</taxon>
        <taxon>Apicomplexa</taxon>
        <taxon>Conoidasida</taxon>
        <taxon>Gregarinasina</taxon>
        <taxon>Eugregarinorida</taxon>
        <taxon>Gregarinidae</taxon>
        <taxon>Gregarina</taxon>
    </lineage>
</organism>
<protein>
    <recommendedName>
        <fullName evidence="6">DUF1232 domain-containing protein</fullName>
    </recommendedName>
</protein>
<evidence type="ECO:0000313" key="7">
    <source>
        <dbReference type="EMBL" id="EZG71251.1"/>
    </source>
</evidence>
<feature type="domain" description="DUF1232" evidence="6">
    <location>
        <begin position="60"/>
        <end position="93"/>
    </location>
</feature>
<keyword evidence="2" id="KW-0812">Transmembrane</keyword>
<sequence length="102" mass="11545">MAGTRLQRGFKESIEGTRTEIKPTAATKESQANAEGPRNISGRMYAKYRRLLAKDSEWRWVVIVLSVMYLLSPVDLIPDVIPVIGWLDDGVIAWILVNELFL</sequence>